<sequence>MLDDGRLLLEECRRARAAATEGVDVEALRAEAGRMAGILVDPAH</sequence>
<gene>
    <name evidence="1" type="ORF">GCM10009550_24240</name>
</gene>
<protein>
    <submittedName>
        <fullName evidence="1">Uncharacterized protein</fullName>
    </submittedName>
</protein>
<evidence type="ECO:0000313" key="1">
    <source>
        <dbReference type="EMBL" id="GAA0948140.1"/>
    </source>
</evidence>
<name>A0ABN1QWI5_9ACTN</name>
<dbReference type="RefSeq" id="WP_344239918.1">
    <property type="nucleotide sequence ID" value="NZ_BAAAHH010000007.1"/>
</dbReference>
<comment type="caution">
    <text evidence="1">The sequence shown here is derived from an EMBL/GenBank/DDBJ whole genome shotgun (WGS) entry which is preliminary data.</text>
</comment>
<reference evidence="1 2" key="1">
    <citation type="journal article" date="2019" name="Int. J. Syst. Evol. Microbiol.">
        <title>The Global Catalogue of Microorganisms (GCM) 10K type strain sequencing project: providing services to taxonomists for standard genome sequencing and annotation.</title>
        <authorList>
            <consortium name="The Broad Institute Genomics Platform"/>
            <consortium name="The Broad Institute Genome Sequencing Center for Infectious Disease"/>
            <person name="Wu L."/>
            <person name="Ma J."/>
        </authorList>
    </citation>
    <scope>NUCLEOTIDE SEQUENCE [LARGE SCALE GENOMIC DNA]</scope>
    <source>
        <strain evidence="1 2">JCM 10696</strain>
    </source>
</reference>
<accession>A0ABN1QWI5</accession>
<proteinExistence type="predicted"/>
<keyword evidence="2" id="KW-1185">Reference proteome</keyword>
<evidence type="ECO:0000313" key="2">
    <source>
        <dbReference type="Proteomes" id="UP001500665"/>
    </source>
</evidence>
<organism evidence="1 2">
    <name type="scientific">Actinocorallia libanotica</name>
    <dbReference type="NCBI Taxonomy" id="46162"/>
    <lineage>
        <taxon>Bacteria</taxon>
        <taxon>Bacillati</taxon>
        <taxon>Actinomycetota</taxon>
        <taxon>Actinomycetes</taxon>
        <taxon>Streptosporangiales</taxon>
        <taxon>Thermomonosporaceae</taxon>
        <taxon>Actinocorallia</taxon>
    </lineage>
</organism>
<dbReference type="Proteomes" id="UP001500665">
    <property type="component" value="Unassembled WGS sequence"/>
</dbReference>
<dbReference type="EMBL" id="BAAAHH010000007">
    <property type="protein sequence ID" value="GAA0948140.1"/>
    <property type="molecule type" value="Genomic_DNA"/>
</dbReference>